<proteinExistence type="predicted"/>
<dbReference type="RefSeq" id="WP_034360887.1">
    <property type="nucleotide sequence ID" value="NZ_JHAC01000093.1"/>
</dbReference>
<dbReference type="Proteomes" id="UP000020492">
    <property type="component" value="Unassembled WGS sequence"/>
</dbReference>
<evidence type="ECO:0000313" key="1">
    <source>
        <dbReference type="EMBL" id="EYB66356.1"/>
    </source>
</evidence>
<dbReference type="PATRIC" id="fig|1476583.3.peg.3595"/>
<accession>A0A016QK46</accession>
<name>A0A016QK46_9DEIO</name>
<gene>
    <name evidence="1" type="ORF">DEIPH_ctg139orf0079</name>
</gene>
<dbReference type="OrthoDB" id="71551at2"/>
<dbReference type="EMBL" id="JHAC01000093">
    <property type="protein sequence ID" value="EYB66356.1"/>
    <property type="molecule type" value="Genomic_DNA"/>
</dbReference>
<comment type="caution">
    <text evidence="1">The sequence shown here is derived from an EMBL/GenBank/DDBJ whole genome shotgun (WGS) entry which is preliminary data.</text>
</comment>
<sequence length="145" mass="15099">MLYRRQRNLSPLLVTVAALVGLALGFLAGRTTAPTPTLAGLVAPGVEHARKASGALEIVPLEYARAQPGNASSRDAARSAARQAQAELDAATLLRQLNPGGYREAQAALAALTNAIDTNRDPQVVQANVTRAQAALRELQAIGTP</sequence>
<dbReference type="STRING" id="1476583.DEIPH_ctg139orf0079"/>
<organism evidence="1 2">
    <name type="scientific">Deinococcus phoenicis</name>
    <dbReference type="NCBI Taxonomy" id="1476583"/>
    <lineage>
        <taxon>Bacteria</taxon>
        <taxon>Thermotogati</taxon>
        <taxon>Deinococcota</taxon>
        <taxon>Deinococci</taxon>
        <taxon>Deinococcales</taxon>
        <taxon>Deinococcaceae</taxon>
        <taxon>Deinococcus</taxon>
    </lineage>
</organism>
<keyword evidence="2" id="KW-1185">Reference proteome</keyword>
<evidence type="ECO:0000313" key="2">
    <source>
        <dbReference type="Proteomes" id="UP000020492"/>
    </source>
</evidence>
<dbReference type="AlphaFoldDB" id="A0A016QK46"/>
<reference evidence="1 2" key="1">
    <citation type="submission" date="2014-03" db="EMBL/GenBank/DDBJ databases">
        <title>Draft genome sequence of Deinococcus phoenicis 1P10ME.</title>
        <authorList>
            <person name="Stepanov V.G."/>
            <person name="Vaishampayan P."/>
            <person name="Venkateswaran K."/>
            <person name="Fox G.E."/>
        </authorList>
    </citation>
    <scope>NUCLEOTIDE SEQUENCE [LARGE SCALE GENOMIC DNA]</scope>
    <source>
        <strain evidence="1 2">1P10ME</strain>
    </source>
</reference>
<protein>
    <submittedName>
        <fullName evidence="1">Uncharacterized protein</fullName>
    </submittedName>
</protein>